<dbReference type="OrthoDB" id="2240714at2"/>
<name>A0A429X8G8_SIMTE</name>
<feature type="domain" description="Tail spike" evidence="1">
    <location>
        <begin position="98"/>
        <end position="350"/>
    </location>
</feature>
<dbReference type="NCBIfam" id="TIGR01665">
    <property type="entry name" value="put_anti_recept"/>
    <property type="match status" value="1"/>
</dbReference>
<evidence type="ECO:0000259" key="1">
    <source>
        <dbReference type="Pfam" id="PF06605"/>
    </source>
</evidence>
<dbReference type="AlphaFoldDB" id="A0A429X8G8"/>
<organism evidence="2 3">
    <name type="scientific">Siminovitchia terrae</name>
    <name type="common">Bacillus terrae</name>
    <dbReference type="NCBI Taxonomy" id="1914933"/>
    <lineage>
        <taxon>Bacteria</taxon>
        <taxon>Bacillati</taxon>
        <taxon>Bacillota</taxon>
        <taxon>Bacilli</taxon>
        <taxon>Bacillales</taxon>
        <taxon>Bacillaceae</taxon>
        <taxon>Siminovitchia</taxon>
    </lineage>
</organism>
<dbReference type="EMBL" id="QYTW02000009">
    <property type="protein sequence ID" value="RST59717.1"/>
    <property type="molecule type" value="Genomic_DNA"/>
</dbReference>
<evidence type="ECO:0000313" key="3">
    <source>
        <dbReference type="Proteomes" id="UP000287296"/>
    </source>
</evidence>
<reference evidence="2 3" key="1">
    <citation type="submission" date="2018-12" db="EMBL/GenBank/DDBJ databases">
        <authorList>
            <person name="Sun L."/>
            <person name="Chen Z."/>
        </authorList>
    </citation>
    <scope>NUCLEOTIDE SEQUENCE [LARGE SCALE GENOMIC DNA]</scope>
    <source>
        <strain evidence="2 3">LMG 29736</strain>
    </source>
</reference>
<evidence type="ECO:0000313" key="2">
    <source>
        <dbReference type="EMBL" id="RST59717.1"/>
    </source>
</evidence>
<dbReference type="InterPro" id="IPR010572">
    <property type="entry name" value="Tail_dom"/>
</dbReference>
<accession>A0A429X8G8</accession>
<dbReference type="Gene3D" id="1.20.5.340">
    <property type="match status" value="1"/>
</dbReference>
<gene>
    <name evidence="2" type="ORF">D5F11_011485</name>
</gene>
<dbReference type="InterPro" id="IPR007119">
    <property type="entry name" value="Phage_tail_spike_N"/>
</dbReference>
<sequence>MSQIHILDGQNDLILDYVQADDIVDDDHRKSLEDTLETYEFIAKGERSYTEHLGKRNRLIIPDEDGSLVEFVIFEAPKYNDSEGRKVQVFAHASYLELRKAGIIYPDLKGKKRTASQHAGFALNDTGWQVGTVEASGEKTLSISEHTSPYEFLKHIAKEYGVELRFRVEHNGKQITGRYVDLLQRVGEWRGREVEFGRDLDGIRRVEKQDIVTALLGLGPEQENGTRIEVLVEDFDALERWGRVDEHGNLKHLIEPYEIESERTEMTETEARRYTKTALNKRINTQVTYECTIVDLENVPGLENEKIRFGDTIRIKDTSFVPPLYLEARVFEQERSIKTTAKKDIKLGDFVEYTEEDVNAVWKQLKEQIKNRVSYYEMVEYTYDKLTIDDKDETYFEEGKSFAEAVGIEAKGHADFVASNAEANAKDFAIIQDALIKAAAEGYADSKAQSALDQAKMYSVAKTVYENKMKEIAEDIGKKAPIEYVDGQLRHAIDGLVIGGRNLARETSEIPRTVTIGQYGYSGLLKVPIDGVLVSHGDQVTFSIYVEDIPDGESVYARLDWFKPDGTYDSVAYAIGKTSNNGRIQITAKVTSDTAYTEIRGRVMPYLWSKNYNVKISSEKLEKGNKATDWTPAPEDMFSEIEKKADGSTVYTIEQVDNKFNNYVGITQYTTDQAEIVQGFLDFGTRIAQNETAIGLKADDTKVNQINNSLTQKIGNVEVKADEVFTRVSEVKAEVDGLEIGGRNFIRNSDVYLTDVKYVSHTFSPENEVLISPEDMESGPFTISVDIDVKNATKGTYTGRVGAELSVAYTDGENAWFGAWLKIPDTPITNKLRLSATFPKVTKKISHIRSFGIYIQCIGDSMTVGRPKVEKGNKATDWTPAPEDTDAAISDVKGRVETAEGEIRTLAGEVIAKASKTVVDSLEKRVTSAEGELKVLPGEINAKVSKDGIIGALNLTPETALIDFKRVKMTGELEAKHIKSLKGLNINDQFIVDANGKVTIGNQRVTIDDKGIQIRRPDGAVAVDNGLMHNAYSVSGNDPHYMKRGKATGGATSPFYFKAFQEYSGSTFIGYKGMLDGRGDPNDFQTYSDVRDTNTNGIVFQRYEYIHSARYFVVSLQVASGAGAFAVMLFNDGSDNLTSRVYYKRIESTFSGEQLCIVDIGKPTYSRKEMHMKFGWTHGMGPASEKIEFRVQRVIQTDFI</sequence>
<dbReference type="Pfam" id="PF06605">
    <property type="entry name" value="Prophage_tail"/>
    <property type="match status" value="1"/>
</dbReference>
<proteinExistence type="predicted"/>
<comment type="caution">
    <text evidence="2">The sequence shown here is derived from an EMBL/GenBank/DDBJ whole genome shotgun (WGS) entry which is preliminary data.</text>
</comment>
<dbReference type="RefSeq" id="WP_120119082.1">
    <property type="nucleotide sequence ID" value="NZ_QYTW02000009.1"/>
</dbReference>
<protein>
    <recommendedName>
        <fullName evidence="1">Tail spike domain-containing protein</fullName>
    </recommendedName>
</protein>
<dbReference type="Proteomes" id="UP000287296">
    <property type="component" value="Unassembled WGS sequence"/>
</dbReference>